<accession>A6L9K9</accession>
<dbReference type="Pfam" id="PF22752">
    <property type="entry name" value="DUF488-N3i"/>
    <property type="match status" value="1"/>
</dbReference>
<reference evidence="1 2" key="1">
    <citation type="journal article" date="2007" name="PLoS Biol.">
        <title>Evolution of symbiotic bacteria in the distal human intestine.</title>
        <authorList>
            <person name="Xu J."/>
            <person name="Mahowald M.A."/>
            <person name="Ley R.E."/>
            <person name="Lozupone C.A."/>
            <person name="Hamady M."/>
            <person name="Martens E.C."/>
            <person name="Henrissat B."/>
            <person name="Coutinho P.M."/>
            <person name="Minx P."/>
            <person name="Latreille P."/>
            <person name="Cordum H."/>
            <person name="Van Brunt A."/>
            <person name="Kim K."/>
            <person name="Fulton R.S."/>
            <person name="Fulton L.A."/>
            <person name="Clifton S.W."/>
            <person name="Wilson R.K."/>
            <person name="Knight R.D."/>
            <person name="Gordon J.I."/>
        </authorList>
    </citation>
    <scope>NUCLEOTIDE SEQUENCE [LARGE SCALE GENOMIC DNA]</scope>
    <source>
        <strain evidence="2">ATCC 8503 / DSM 20701 / CIP 104284 / JCM 5825 / NCTC 11152</strain>
    </source>
</reference>
<dbReference type="PaxDb" id="435591-BDI_0597"/>
<sequence>MAKIPFLKKGSTISLFLLFYHKMRLLMVKILLKRIYEEPSEADGYRILLDRLWPRGLKKEDAKFDEWRKDITPSKELRQWFHEDKDRHWEVFQGRYGMEIKQNPDFIPFLREIEKHPVVTFLTAAKDVQHSHLPILKEVIEDFEKNKS</sequence>
<name>A6L9K9_PARD8</name>
<gene>
    <name evidence="1" type="ordered locus">BDI_0597</name>
</gene>
<dbReference type="InterPro" id="IPR052552">
    <property type="entry name" value="YeaO-like"/>
</dbReference>
<dbReference type="KEGG" id="pdi:BDI_0597"/>
<evidence type="ECO:0000313" key="1">
    <source>
        <dbReference type="EMBL" id="ABR42373.1"/>
    </source>
</evidence>
<dbReference type="PANTHER" id="PTHR36849:SF1">
    <property type="entry name" value="CYTOPLASMIC PROTEIN"/>
    <property type="match status" value="1"/>
</dbReference>
<dbReference type="AlphaFoldDB" id="A6L9K9"/>
<dbReference type="EMBL" id="CP000140">
    <property type="protein sequence ID" value="ABR42373.1"/>
    <property type="molecule type" value="Genomic_DNA"/>
</dbReference>
<proteinExistence type="predicted"/>
<dbReference type="HOGENOM" id="CLU_137928_0_0_10"/>
<keyword evidence="2" id="KW-1185">Reference proteome</keyword>
<organism evidence="1 2">
    <name type="scientific">Parabacteroides distasonis (strain ATCC 8503 / DSM 20701 / CIP 104284 / JCM 5825 / NCTC 11152)</name>
    <dbReference type="NCBI Taxonomy" id="435591"/>
    <lineage>
        <taxon>Bacteria</taxon>
        <taxon>Pseudomonadati</taxon>
        <taxon>Bacteroidota</taxon>
        <taxon>Bacteroidia</taxon>
        <taxon>Bacteroidales</taxon>
        <taxon>Tannerellaceae</taxon>
        <taxon>Parabacteroides</taxon>
    </lineage>
</organism>
<protein>
    <recommendedName>
        <fullName evidence="3">DUF488 family protein</fullName>
    </recommendedName>
</protein>
<dbReference type="Proteomes" id="UP000000566">
    <property type="component" value="Chromosome"/>
</dbReference>
<dbReference type="eggNOG" id="COG3189">
    <property type="taxonomic scope" value="Bacteria"/>
</dbReference>
<dbReference type="STRING" id="435591.BDI_0597"/>
<evidence type="ECO:0000313" key="2">
    <source>
        <dbReference type="Proteomes" id="UP000000566"/>
    </source>
</evidence>
<dbReference type="PANTHER" id="PTHR36849">
    <property type="entry name" value="CYTOPLASMIC PROTEIN-RELATED"/>
    <property type="match status" value="1"/>
</dbReference>
<evidence type="ECO:0008006" key="3">
    <source>
        <dbReference type="Google" id="ProtNLM"/>
    </source>
</evidence>